<sequence>MRYGAIPSSSEQPLLPAATLVNPENTVEVFVADFNGVALLLKVPVGTTMTDLVDAAYEMPSFKKGDFLGFEDVNSRLNHPVTAADARRWTADKPLRLKYKRDKTC</sequence>
<dbReference type="OrthoDB" id="175806at2759"/>
<dbReference type="GeneID" id="36396627"/>
<name>A0A0P1AVC6_PLAHL</name>
<evidence type="ECO:0000313" key="2">
    <source>
        <dbReference type="Proteomes" id="UP000054928"/>
    </source>
</evidence>
<organism evidence="1 2">
    <name type="scientific">Plasmopara halstedii</name>
    <name type="common">Downy mildew of sunflower</name>
    <dbReference type="NCBI Taxonomy" id="4781"/>
    <lineage>
        <taxon>Eukaryota</taxon>
        <taxon>Sar</taxon>
        <taxon>Stramenopiles</taxon>
        <taxon>Oomycota</taxon>
        <taxon>Peronosporomycetes</taxon>
        <taxon>Peronosporales</taxon>
        <taxon>Peronosporaceae</taxon>
        <taxon>Plasmopara</taxon>
    </lineage>
</organism>
<evidence type="ECO:0000313" key="1">
    <source>
        <dbReference type="EMBL" id="CEG45263.1"/>
    </source>
</evidence>
<dbReference type="EMBL" id="CCYD01001551">
    <property type="protein sequence ID" value="CEG45263.1"/>
    <property type="molecule type" value="Genomic_DNA"/>
</dbReference>
<proteinExistence type="predicted"/>
<dbReference type="RefSeq" id="XP_024581632.1">
    <property type="nucleotide sequence ID" value="XM_024715988.1"/>
</dbReference>
<protein>
    <submittedName>
        <fullName evidence="1">Uncharacterized protein</fullName>
    </submittedName>
</protein>
<dbReference type="AlphaFoldDB" id="A0A0P1AVC6"/>
<accession>A0A0P1AVC6</accession>
<keyword evidence="2" id="KW-1185">Reference proteome</keyword>
<dbReference type="Proteomes" id="UP000054928">
    <property type="component" value="Unassembled WGS sequence"/>
</dbReference>
<reference evidence="2" key="1">
    <citation type="submission" date="2014-09" db="EMBL/GenBank/DDBJ databases">
        <authorList>
            <person name="Sharma Rahul"/>
            <person name="Thines Marco"/>
        </authorList>
    </citation>
    <scope>NUCLEOTIDE SEQUENCE [LARGE SCALE GENOMIC DNA]</scope>
</reference>